<dbReference type="RefSeq" id="WP_322378652.1">
    <property type="nucleotide sequence ID" value="NZ_JAXOGH010000008.1"/>
</dbReference>
<name>A0AAW9JNB8_9ENTE</name>
<evidence type="ECO:0000256" key="1">
    <source>
        <dbReference type="SAM" id="Phobius"/>
    </source>
</evidence>
<evidence type="ECO:0000313" key="3">
    <source>
        <dbReference type="Proteomes" id="UP001290582"/>
    </source>
</evidence>
<dbReference type="EMBL" id="JAXOGL010000023">
    <property type="protein sequence ID" value="MDZ5598678.1"/>
    <property type="molecule type" value="Genomic_DNA"/>
</dbReference>
<reference evidence="2" key="1">
    <citation type="submission" date="2023-12" db="EMBL/GenBank/DDBJ databases">
        <title>Molecular genomic analyses of Enterococcus cecorum from sepsis oubreaks in broilers.</title>
        <authorList>
            <person name="Rhoads D."/>
            <person name="Alrubaye A."/>
        </authorList>
    </citation>
    <scope>NUCLEOTIDE SEQUENCE</scope>
    <source>
        <strain evidence="2">1755</strain>
    </source>
</reference>
<keyword evidence="1" id="KW-0472">Membrane</keyword>
<evidence type="ECO:0000313" key="2">
    <source>
        <dbReference type="EMBL" id="MDZ5598678.1"/>
    </source>
</evidence>
<keyword evidence="1" id="KW-0812">Transmembrane</keyword>
<feature type="transmembrane region" description="Helical" evidence="1">
    <location>
        <begin position="6"/>
        <end position="28"/>
    </location>
</feature>
<dbReference type="Proteomes" id="UP001290582">
    <property type="component" value="Unassembled WGS sequence"/>
</dbReference>
<comment type="caution">
    <text evidence="2">The sequence shown here is derived from an EMBL/GenBank/DDBJ whole genome shotgun (WGS) entry which is preliminary data.</text>
</comment>
<gene>
    <name evidence="2" type="ORF">U1294_10755</name>
</gene>
<dbReference type="AlphaFoldDB" id="A0AAW9JNB8"/>
<organism evidence="2 3">
    <name type="scientific">Enterococcus cecorum</name>
    <dbReference type="NCBI Taxonomy" id="44008"/>
    <lineage>
        <taxon>Bacteria</taxon>
        <taxon>Bacillati</taxon>
        <taxon>Bacillota</taxon>
        <taxon>Bacilli</taxon>
        <taxon>Lactobacillales</taxon>
        <taxon>Enterococcaceae</taxon>
        <taxon>Enterococcus</taxon>
    </lineage>
</organism>
<proteinExistence type="predicted"/>
<accession>A0AAW9JNB8</accession>
<dbReference type="InterPro" id="IPR024522">
    <property type="entry name" value="DUF3789"/>
</dbReference>
<sequence length="44" mass="4982">MWHILFELLLVSAGMGIGVVLVCILQVGKKTDNHLEEMERSNEK</sequence>
<keyword evidence="1" id="KW-1133">Transmembrane helix</keyword>
<dbReference type="Pfam" id="PF12664">
    <property type="entry name" value="DUF3789"/>
    <property type="match status" value="1"/>
</dbReference>
<protein>
    <submittedName>
        <fullName evidence="2">DUF3789 domain-containing protein</fullName>
    </submittedName>
</protein>